<evidence type="ECO:0000313" key="3">
    <source>
        <dbReference type="Proteomes" id="UP000886523"/>
    </source>
</evidence>
<proteinExistence type="predicted"/>
<sequence length="96" mass="10841">MSCEGYWMVKSVMALLFFCILDSGCMGKASPLWKYFTKLQEQYGANKSHPAARCNACIAHFKLELERDDLNRITLGDLVQLHRASHLTTQVSACLN</sequence>
<evidence type="ECO:0000313" key="2">
    <source>
        <dbReference type="EMBL" id="KAF9504911.1"/>
    </source>
</evidence>
<dbReference type="Proteomes" id="UP000886523">
    <property type="component" value="Unassembled WGS sequence"/>
</dbReference>
<reference evidence="2" key="1">
    <citation type="journal article" date="2020" name="Nat. Commun.">
        <title>Large-scale genome sequencing of mycorrhizal fungi provides insights into the early evolution of symbiotic traits.</title>
        <authorList>
            <person name="Miyauchi S."/>
            <person name="Kiss E."/>
            <person name="Kuo A."/>
            <person name="Drula E."/>
            <person name="Kohler A."/>
            <person name="Sanchez-Garcia M."/>
            <person name="Morin E."/>
            <person name="Andreopoulos B."/>
            <person name="Barry K.W."/>
            <person name="Bonito G."/>
            <person name="Buee M."/>
            <person name="Carver A."/>
            <person name="Chen C."/>
            <person name="Cichocki N."/>
            <person name="Clum A."/>
            <person name="Culley D."/>
            <person name="Crous P.W."/>
            <person name="Fauchery L."/>
            <person name="Girlanda M."/>
            <person name="Hayes R.D."/>
            <person name="Keri Z."/>
            <person name="LaButti K."/>
            <person name="Lipzen A."/>
            <person name="Lombard V."/>
            <person name="Magnuson J."/>
            <person name="Maillard F."/>
            <person name="Murat C."/>
            <person name="Nolan M."/>
            <person name="Ohm R.A."/>
            <person name="Pangilinan J."/>
            <person name="Pereira M.F."/>
            <person name="Perotto S."/>
            <person name="Peter M."/>
            <person name="Pfister S."/>
            <person name="Riley R."/>
            <person name="Sitrit Y."/>
            <person name="Stielow J.B."/>
            <person name="Szollosi G."/>
            <person name="Zifcakova L."/>
            <person name="Stursova M."/>
            <person name="Spatafora J.W."/>
            <person name="Tedersoo L."/>
            <person name="Vaario L.M."/>
            <person name="Yamada A."/>
            <person name="Yan M."/>
            <person name="Wang P."/>
            <person name="Xu J."/>
            <person name="Bruns T."/>
            <person name="Baldrian P."/>
            <person name="Vilgalys R."/>
            <person name="Dunand C."/>
            <person name="Henrissat B."/>
            <person name="Grigoriev I.V."/>
            <person name="Hibbett D."/>
            <person name="Nagy L.G."/>
            <person name="Martin F.M."/>
        </authorList>
    </citation>
    <scope>NUCLEOTIDE SEQUENCE</scope>
    <source>
        <strain evidence="2">UP504</strain>
    </source>
</reference>
<evidence type="ECO:0000256" key="1">
    <source>
        <dbReference type="SAM" id="SignalP"/>
    </source>
</evidence>
<comment type="caution">
    <text evidence="2">The sequence shown here is derived from an EMBL/GenBank/DDBJ whole genome shotgun (WGS) entry which is preliminary data.</text>
</comment>
<keyword evidence="1" id="KW-0732">Signal</keyword>
<feature type="signal peptide" evidence="1">
    <location>
        <begin position="1"/>
        <end position="27"/>
    </location>
</feature>
<accession>A0A9P6AFR9</accession>
<gene>
    <name evidence="2" type="ORF">BS47DRAFT_1490027</name>
</gene>
<evidence type="ECO:0008006" key="4">
    <source>
        <dbReference type="Google" id="ProtNLM"/>
    </source>
</evidence>
<dbReference type="EMBL" id="MU129185">
    <property type="protein sequence ID" value="KAF9504911.1"/>
    <property type="molecule type" value="Genomic_DNA"/>
</dbReference>
<keyword evidence="3" id="KW-1185">Reference proteome</keyword>
<dbReference type="AlphaFoldDB" id="A0A9P6AFR9"/>
<protein>
    <recommendedName>
        <fullName evidence="4">Secreted protein</fullName>
    </recommendedName>
</protein>
<organism evidence="2 3">
    <name type="scientific">Hydnum rufescens UP504</name>
    <dbReference type="NCBI Taxonomy" id="1448309"/>
    <lineage>
        <taxon>Eukaryota</taxon>
        <taxon>Fungi</taxon>
        <taxon>Dikarya</taxon>
        <taxon>Basidiomycota</taxon>
        <taxon>Agaricomycotina</taxon>
        <taxon>Agaricomycetes</taxon>
        <taxon>Cantharellales</taxon>
        <taxon>Hydnaceae</taxon>
        <taxon>Hydnum</taxon>
    </lineage>
</organism>
<feature type="chain" id="PRO_5040125977" description="Secreted protein" evidence="1">
    <location>
        <begin position="28"/>
        <end position="96"/>
    </location>
</feature>
<name>A0A9P6AFR9_9AGAM</name>
<dbReference type="OrthoDB" id="2423954at2759"/>